<name>A0ABT3SE61_9MYCO</name>
<organism evidence="1 2">
    <name type="scientific">Mycobacterium pinniadriaticum</name>
    <dbReference type="NCBI Taxonomy" id="2994102"/>
    <lineage>
        <taxon>Bacteria</taxon>
        <taxon>Bacillati</taxon>
        <taxon>Actinomycetota</taxon>
        <taxon>Actinomycetes</taxon>
        <taxon>Mycobacteriales</taxon>
        <taxon>Mycobacteriaceae</taxon>
        <taxon>Mycobacterium</taxon>
    </lineage>
</organism>
<accession>A0ABT3SE61</accession>
<evidence type="ECO:0000313" key="2">
    <source>
        <dbReference type="Proteomes" id="UP001300745"/>
    </source>
</evidence>
<keyword evidence="2" id="KW-1185">Reference proteome</keyword>
<dbReference type="InterPro" id="IPR012337">
    <property type="entry name" value="RNaseH-like_sf"/>
</dbReference>
<gene>
    <name evidence="1" type="ORF">ORI27_13865</name>
</gene>
<dbReference type="InterPro" id="IPR036397">
    <property type="entry name" value="RNaseH_sf"/>
</dbReference>
<reference evidence="1 2" key="1">
    <citation type="submission" date="2022-11" db="EMBL/GenBank/DDBJ databases">
        <title>Mycobacterium sp. nov.</title>
        <authorList>
            <person name="Papic B."/>
            <person name="Spicic S."/>
            <person name="Duvnjak S."/>
        </authorList>
    </citation>
    <scope>NUCLEOTIDE SEQUENCE [LARGE SCALE GENOMIC DNA]</scope>
    <source>
        <strain evidence="1 2">CVI_P4</strain>
    </source>
</reference>
<protein>
    <recommendedName>
        <fullName evidence="3">Exonuclease</fullName>
    </recommendedName>
</protein>
<comment type="caution">
    <text evidence="1">The sequence shown here is derived from an EMBL/GenBank/DDBJ whole genome shotgun (WGS) entry which is preliminary data.</text>
</comment>
<dbReference type="EMBL" id="JAPJDO010000010">
    <property type="protein sequence ID" value="MCX2937791.1"/>
    <property type="molecule type" value="Genomic_DNA"/>
</dbReference>
<proteinExistence type="predicted"/>
<sequence>MTEIERDICFVDTETLGVHPDAPIWEFAAVRRIDSTLPMATEVTLEFQIQHDPADWVDTLPDEFKADYLGRYNETEAYCEKIAAQVIHTATKDTVVLGCNPGFDIERLAKLLQRNGIEPAWHYHPIDMSSFALGYLARAGVALPTSKWKSDLLSLAATNTDPARFNRHTAMGDVLWVRAQWDAAMKGTTR</sequence>
<evidence type="ECO:0008006" key="3">
    <source>
        <dbReference type="Google" id="ProtNLM"/>
    </source>
</evidence>
<dbReference type="RefSeq" id="WP_265997449.1">
    <property type="nucleotide sequence ID" value="NZ_JAPJDN010000010.1"/>
</dbReference>
<dbReference type="Proteomes" id="UP001300745">
    <property type="component" value="Unassembled WGS sequence"/>
</dbReference>
<dbReference type="Gene3D" id="3.30.420.10">
    <property type="entry name" value="Ribonuclease H-like superfamily/Ribonuclease H"/>
    <property type="match status" value="1"/>
</dbReference>
<dbReference type="SUPFAM" id="SSF53098">
    <property type="entry name" value="Ribonuclease H-like"/>
    <property type="match status" value="1"/>
</dbReference>
<evidence type="ECO:0000313" key="1">
    <source>
        <dbReference type="EMBL" id="MCX2937791.1"/>
    </source>
</evidence>